<gene>
    <name evidence="5" type="ordered locus">Rxyl_2509</name>
</gene>
<protein>
    <submittedName>
        <fullName evidence="5">Hemolysin-type calcium-binding region</fullName>
    </submittedName>
</protein>
<organism evidence="5 6">
    <name type="scientific">Rubrobacter xylanophilus (strain DSM 9941 / JCM 11954 / NBRC 16129 / PRD-1)</name>
    <dbReference type="NCBI Taxonomy" id="266117"/>
    <lineage>
        <taxon>Bacteria</taxon>
        <taxon>Bacillati</taxon>
        <taxon>Actinomycetota</taxon>
        <taxon>Rubrobacteria</taxon>
        <taxon>Rubrobacterales</taxon>
        <taxon>Rubrobacteraceae</taxon>
        <taxon>Rubrobacter</taxon>
    </lineage>
</organism>
<dbReference type="InterPro" id="IPR011049">
    <property type="entry name" value="Serralysin-like_metalloprot_C"/>
</dbReference>
<dbReference type="STRING" id="266117.Rxyl_2509"/>
<dbReference type="InterPro" id="IPR050557">
    <property type="entry name" value="RTX_toxin/Mannuronan_C5-epim"/>
</dbReference>
<dbReference type="Gene3D" id="2.150.10.10">
    <property type="entry name" value="Serralysin-like metalloprotease, C-terminal"/>
    <property type="match status" value="2"/>
</dbReference>
<dbReference type="SUPFAM" id="SSF51120">
    <property type="entry name" value="beta-Roll"/>
    <property type="match status" value="2"/>
</dbReference>
<feature type="transmembrane region" description="Helical" evidence="4">
    <location>
        <begin position="22"/>
        <end position="43"/>
    </location>
</feature>
<keyword evidence="4" id="KW-0812">Transmembrane</keyword>
<keyword evidence="2" id="KW-0964">Secreted</keyword>
<keyword evidence="4" id="KW-0472">Membrane</keyword>
<dbReference type="GO" id="GO:0005576">
    <property type="term" value="C:extracellular region"/>
    <property type="evidence" value="ECO:0007669"/>
    <property type="project" value="UniProtKB-SubCell"/>
</dbReference>
<reference evidence="5 6" key="1">
    <citation type="submission" date="2006-06" db="EMBL/GenBank/DDBJ databases">
        <title>Complete sequence of Rubrobacter xylanophilus DSM 9941.</title>
        <authorList>
            <consortium name="US DOE Joint Genome Institute"/>
            <person name="Copeland A."/>
            <person name="Lucas S."/>
            <person name="Lapidus A."/>
            <person name="Barry K."/>
            <person name="Detter J.C."/>
            <person name="Glavina del Rio T."/>
            <person name="Hammon N."/>
            <person name="Israni S."/>
            <person name="Dalin E."/>
            <person name="Tice H."/>
            <person name="Pitluck S."/>
            <person name="Munk A.C."/>
            <person name="Brettin T."/>
            <person name="Bruce D."/>
            <person name="Han C."/>
            <person name="Tapia R."/>
            <person name="Gilna P."/>
            <person name="Schmutz J."/>
            <person name="Larimer F."/>
            <person name="Land M."/>
            <person name="Hauser L."/>
            <person name="Kyrpides N."/>
            <person name="Lykidis A."/>
            <person name="da Costa M.S."/>
            <person name="Rainey F.A."/>
            <person name="Empadinhas N."/>
            <person name="Jolivet E."/>
            <person name="Battista J.R."/>
            <person name="Richardson P."/>
        </authorList>
    </citation>
    <scope>NUCLEOTIDE SEQUENCE [LARGE SCALE GENOMIC DNA]</scope>
    <source>
        <strain evidence="6">DSM 9941 / NBRC 16129 / PRD-1</strain>
    </source>
</reference>
<dbReference type="Pfam" id="PF00353">
    <property type="entry name" value="HemolysinCabind"/>
    <property type="match status" value="2"/>
</dbReference>
<evidence type="ECO:0000256" key="2">
    <source>
        <dbReference type="ARBA" id="ARBA00022525"/>
    </source>
</evidence>
<sequence>MAACSPSPAAIRDGGVLMGNRLAFRCFIALIGVLAFVVMSLAAPRLVSAASPCTISGTAGSDTLTGTARADVICGLGGNDVIKGLGGNDQLKGGAGSDTFVASTTADGADTIVGGSGKDTASYAARTGAVAVTLDGKANDGATGEGDNVGGDVENVTSGSGADRLSGSALGNRLDSGAGNDALSGLDGDDLLFAGYGNDSLRGGPGTDRCDPGLGTDTASECEPFDVVRLTGTIGADRKLSPVYARAYVIDGTATLKAGVTLTLAPGAVLKGGSLDVNGTVSAAGTLGRRAILTSWRDDSVGGATDGGNYTAPAAGDFDIAIGARGGTLNLNQADLRFAGIATPSSEGTPTVTVRNSALRDSGLHLSRGDVRFKSNSFVRTPLSLQSLSAPVVQDNTFADSQIFDGSATQPLLVDKVGDLAGIHSNTATGGAVQRTFCIMQSTVASSWTVDPASRAIYDLDTVTIDPGATMTISPEAAVKSGPTNGDSIRVEGTLRVSATEATRPILTSAVDDSVGGSTDCNGGRSYEPTAGDFDIQVLPGGTLDLDQADLRFAGIATPSSEGTPTVTVRNSALRDSGLHLSRGDVRFKSNSFVRTPLSLQSLSAPVVQDNTFADSQIFDGSATQPLLVDKVGDLAGIHSNTATGGAVQRTFYIMQSTVASSWTVDPANNGVYRLDGVTVADGATMTVSSDAVLKNSGDASLTVSKGGTLKATDATFTSYGDDSVEGDSDGDDGPGTWSGIDAELGSTVTISGSLLKNASIAIDANSGWETSTTPYADVTVTGSTFEGNGFDIENGYKDWPLIGKPVTVIGSAVNPALVSFHWHTCVPPPTDPPLPTVEIKIWDVEWGAPDDTCPPDYTERKNHP</sequence>
<proteinExistence type="predicted"/>
<dbReference type="eggNOG" id="COG2931">
    <property type="taxonomic scope" value="Bacteria"/>
</dbReference>
<dbReference type="Proteomes" id="UP000006637">
    <property type="component" value="Chromosome"/>
</dbReference>
<evidence type="ECO:0000256" key="1">
    <source>
        <dbReference type="ARBA" id="ARBA00004613"/>
    </source>
</evidence>
<accession>Q1AT48</accession>
<dbReference type="InterPro" id="IPR001343">
    <property type="entry name" value="Hemolysn_Ca-bd"/>
</dbReference>
<keyword evidence="6" id="KW-1185">Reference proteome</keyword>
<dbReference type="KEGG" id="rxy:Rxyl_2509"/>
<evidence type="ECO:0000313" key="5">
    <source>
        <dbReference type="EMBL" id="ABG05430.1"/>
    </source>
</evidence>
<dbReference type="PANTHER" id="PTHR38340:SF1">
    <property type="entry name" value="S-LAYER PROTEIN"/>
    <property type="match status" value="1"/>
</dbReference>
<name>Q1AT48_RUBXD</name>
<comment type="subcellular location">
    <subcellularLocation>
        <location evidence="1">Secreted</location>
    </subcellularLocation>
</comment>
<dbReference type="GO" id="GO:0005509">
    <property type="term" value="F:calcium ion binding"/>
    <property type="evidence" value="ECO:0007669"/>
    <property type="project" value="InterPro"/>
</dbReference>
<dbReference type="AlphaFoldDB" id="Q1AT48"/>
<dbReference type="PROSITE" id="PS00330">
    <property type="entry name" value="HEMOLYSIN_CALCIUM"/>
    <property type="match status" value="2"/>
</dbReference>
<dbReference type="PANTHER" id="PTHR38340">
    <property type="entry name" value="S-LAYER PROTEIN"/>
    <property type="match status" value="1"/>
</dbReference>
<evidence type="ECO:0000256" key="4">
    <source>
        <dbReference type="SAM" id="Phobius"/>
    </source>
</evidence>
<dbReference type="EMBL" id="CP000386">
    <property type="protein sequence ID" value="ABG05430.1"/>
    <property type="molecule type" value="Genomic_DNA"/>
</dbReference>
<dbReference type="PRINTS" id="PR00313">
    <property type="entry name" value="CABNDNGRPT"/>
</dbReference>
<keyword evidence="4" id="KW-1133">Transmembrane helix</keyword>
<evidence type="ECO:0000256" key="3">
    <source>
        <dbReference type="SAM" id="MobiDB-lite"/>
    </source>
</evidence>
<feature type="region of interest" description="Disordered" evidence="3">
    <location>
        <begin position="140"/>
        <end position="167"/>
    </location>
</feature>
<dbReference type="InterPro" id="IPR018511">
    <property type="entry name" value="Hemolysin-typ_Ca-bd_CS"/>
</dbReference>
<dbReference type="HOGENOM" id="CLU_331173_0_0_11"/>
<evidence type="ECO:0000313" key="6">
    <source>
        <dbReference type="Proteomes" id="UP000006637"/>
    </source>
</evidence>